<dbReference type="Proteomes" id="UP000027456">
    <property type="component" value="Unassembled WGS sequence"/>
</dbReference>
<keyword evidence="2" id="KW-1185">Reference proteome</keyword>
<evidence type="ECO:0000313" key="2">
    <source>
        <dbReference type="Proteomes" id="UP000027456"/>
    </source>
</evidence>
<comment type="caution">
    <text evidence="1">The sequence shown here is derived from an EMBL/GenBank/DDBJ whole genome shotgun (WGS) entry which is preliminary data.</text>
</comment>
<reference evidence="1 2" key="1">
    <citation type="submission" date="2013-12" db="EMBL/GenBank/DDBJ databases">
        <authorList>
            <person name="Cubeta M."/>
            <person name="Pakala S."/>
            <person name="Fedorova N."/>
            <person name="Thomas E."/>
            <person name="Dean R."/>
            <person name="Jabaji S."/>
            <person name="Neate S."/>
            <person name="Toda T."/>
            <person name="Tavantzis S."/>
            <person name="Vilgalys R."/>
            <person name="Bharathan N."/>
            <person name="Pakala S."/>
            <person name="Losada L.S."/>
            <person name="Zafar N."/>
            <person name="Nierman W."/>
        </authorList>
    </citation>
    <scope>NUCLEOTIDE SEQUENCE [LARGE SCALE GENOMIC DNA]</scope>
    <source>
        <strain evidence="1 2">123E</strain>
    </source>
</reference>
<dbReference type="EMBL" id="AZST01002572">
    <property type="protein sequence ID" value="KEP44912.1"/>
    <property type="molecule type" value="Genomic_DNA"/>
</dbReference>
<dbReference type="AlphaFoldDB" id="A0A074S466"/>
<proteinExistence type="predicted"/>
<gene>
    <name evidence="1" type="ORF">V565_350430</name>
</gene>
<organism evidence="1 2">
    <name type="scientific">Rhizoctonia solani 123E</name>
    <dbReference type="NCBI Taxonomy" id="1423351"/>
    <lineage>
        <taxon>Eukaryota</taxon>
        <taxon>Fungi</taxon>
        <taxon>Dikarya</taxon>
        <taxon>Basidiomycota</taxon>
        <taxon>Agaricomycotina</taxon>
        <taxon>Agaricomycetes</taxon>
        <taxon>Cantharellales</taxon>
        <taxon>Ceratobasidiaceae</taxon>
        <taxon>Rhizoctonia</taxon>
    </lineage>
</organism>
<sequence>QPLPLSYITPPEWYPPTLYPLIGSPPSPTHIPPSMAPPPSYVPPLSYHPPSLSLHIPPDDRPPLTASPLMESPLGRVPLLVVHFFCMLGQDGRPSMLFLHA</sequence>
<accession>A0A074S466</accession>
<feature type="non-terminal residue" evidence="1">
    <location>
        <position position="1"/>
    </location>
</feature>
<protein>
    <submittedName>
        <fullName evidence="1">Uncharacterized protein</fullName>
    </submittedName>
</protein>
<evidence type="ECO:0000313" key="1">
    <source>
        <dbReference type="EMBL" id="KEP44912.1"/>
    </source>
</evidence>
<name>A0A074S466_9AGAM</name>
<dbReference type="HOGENOM" id="CLU_2298474_0_0_1"/>